<dbReference type="Proteomes" id="UP000011693">
    <property type="component" value="Unassembled WGS sequence"/>
</dbReference>
<comment type="caution">
    <text evidence="2">The sequence shown here is derived from an EMBL/GenBank/DDBJ whole genome shotgun (WGS) entry which is preliminary data.</text>
</comment>
<name>M0AGQ7_9EURY</name>
<dbReference type="OrthoDB" id="191442at2157"/>
<dbReference type="PATRIC" id="fig|1227492.4.peg.3085"/>
<dbReference type="Pfam" id="PF26442">
    <property type="entry name" value="Halo_toxin"/>
    <property type="match status" value="1"/>
</dbReference>
<feature type="domain" description="RelE toxin-related" evidence="1">
    <location>
        <begin position="23"/>
        <end position="87"/>
    </location>
</feature>
<gene>
    <name evidence="2" type="ORF">C482_15543</name>
</gene>
<reference evidence="2 3" key="1">
    <citation type="journal article" date="2014" name="PLoS Genet.">
        <title>Phylogenetically driven sequencing of extremely halophilic archaea reveals strategies for static and dynamic osmo-response.</title>
        <authorList>
            <person name="Becker E.A."/>
            <person name="Seitzer P.M."/>
            <person name="Tritt A."/>
            <person name="Larsen D."/>
            <person name="Krusor M."/>
            <person name="Yao A.I."/>
            <person name="Wu D."/>
            <person name="Madern D."/>
            <person name="Eisen J.A."/>
            <person name="Darling A.E."/>
            <person name="Facciotti M.T."/>
        </authorList>
    </citation>
    <scope>NUCLEOTIDE SEQUENCE [LARGE SCALE GENOMIC DNA]</scope>
    <source>
        <strain evidence="2 3">JCM 10990</strain>
    </source>
</reference>
<evidence type="ECO:0000313" key="2">
    <source>
        <dbReference type="EMBL" id="ELY96553.1"/>
    </source>
</evidence>
<proteinExistence type="predicted"/>
<evidence type="ECO:0000313" key="3">
    <source>
        <dbReference type="Proteomes" id="UP000011693"/>
    </source>
</evidence>
<dbReference type="InterPro" id="IPR058996">
    <property type="entry name" value="Toxin-rel_dom"/>
</dbReference>
<accession>M0AGQ7</accession>
<dbReference type="AlphaFoldDB" id="M0AGQ7"/>
<organism evidence="2 3">
    <name type="scientific">Natrialba chahannaoensis JCM 10990</name>
    <dbReference type="NCBI Taxonomy" id="1227492"/>
    <lineage>
        <taxon>Archaea</taxon>
        <taxon>Methanobacteriati</taxon>
        <taxon>Methanobacteriota</taxon>
        <taxon>Stenosarchaea group</taxon>
        <taxon>Halobacteria</taxon>
        <taxon>Halobacteriales</taxon>
        <taxon>Natrialbaceae</taxon>
        <taxon>Natrialba</taxon>
    </lineage>
</organism>
<dbReference type="STRING" id="1227492.C482_15543"/>
<keyword evidence="3" id="KW-1185">Reference proteome</keyword>
<evidence type="ECO:0000259" key="1">
    <source>
        <dbReference type="Pfam" id="PF26442"/>
    </source>
</evidence>
<sequence>MSAVEDIAEHERQRAADHAVGEITGHVEDQWVDRALLDDVDVEQAWQAAHPVHYPSAHRGAVARYPRRTDTVLIARQGGLVTCIELMDRPWSERIYVRNQVTDQ</sequence>
<dbReference type="RefSeq" id="WP_006168597.1">
    <property type="nucleotide sequence ID" value="NZ_AOIN01000083.1"/>
</dbReference>
<dbReference type="EMBL" id="AOIN01000083">
    <property type="protein sequence ID" value="ELY96553.1"/>
    <property type="molecule type" value="Genomic_DNA"/>
</dbReference>
<protein>
    <recommendedName>
        <fullName evidence="1">RelE toxin-related domain-containing protein</fullName>
    </recommendedName>
</protein>